<organism evidence="2 3">
    <name type="scientific">Streptosporangium lutulentum</name>
    <dbReference type="NCBI Taxonomy" id="1461250"/>
    <lineage>
        <taxon>Bacteria</taxon>
        <taxon>Bacillati</taxon>
        <taxon>Actinomycetota</taxon>
        <taxon>Actinomycetes</taxon>
        <taxon>Streptosporangiales</taxon>
        <taxon>Streptosporangiaceae</taxon>
        <taxon>Streptosporangium</taxon>
    </lineage>
</organism>
<dbReference type="Proteomes" id="UP001225356">
    <property type="component" value="Unassembled WGS sequence"/>
</dbReference>
<comment type="caution">
    <text evidence="2">The sequence shown here is derived from an EMBL/GenBank/DDBJ whole genome shotgun (WGS) entry which is preliminary data.</text>
</comment>
<name>A0ABT9QDT5_9ACTN</name>
<gene>
    <name evidence="2" type="ORF">J2853_004127</name>
</gene>
<feature type="compositionally biased region" description="Basic and acidic residues" evidence="1">
    <location>
        <begin position="1"/>
        <end position="17"/>
    </location>
</feature>
<feature type="compositionally biased region" description="Basic and acidic residues" evidence="1">
    <location>
        <begin position="68"/>
        <end position="106"/>
    </location>
</feature>
<dbReference type="RefSeq" id="WP_307560139.1">
    <property type="nucleotide sequence ID" value="NZ_JAUSQU010000001.1"/>
</dbReference>
<feature type="region of interest" description="Disordered" evidence="1">
    <location>
        <begin position="1"/>
        <end position="127"/>
    </location>
</feature>
<evidence type="ECO:0000313" key="2">
    <source>
        <dbReference type="EMBL" id="MDP9844916.1"/>
    </source>
</evidence>
<sequence length="240" mass="26834">MNDRVERDNDRLLHKDEDDLNVPSQRADVTPGFEEQRRDDALLNQPNDLGDDRYEGRPADSLVAGPVDDPRPGHDAPGRLDDDLNDRPGDVLDRESPVTGAARHDDVLDDDATTVVSDPPGDRFDQDVTVVEPGRPEAAHAADHSLASTPLLDQDPDEIRRRWQEVQAGFVDDPRDSVERADSLLDEITTSLRTALESRTAELQGRWKNGDQNDTEQLRNALRDYRAMLEQLLTTSTGTR</sequence>
<dbReference type="EMBL" id="JAUSQU010000001">
    <property type="protein sequence ID" value="MDP9844916.1"/>
    <property type="molecule type" value="Genomic_DNA"/>
</dbReference>
<reference evidence="2 3" key="1">
    <citation type="submission" date="2023-07" db="EMBL/GenBank/DDBJ databases">
        <title>Sequencing the genomes of 1000 actinobacteria strains.</title>
        <authorList>
            <person name="Klenk H.-P."/>
        </authorList>
    </citation>
    <scope>NUCLEOTIDE SEQUENCE [LARGE SCALE GENOMIC DNA]</scope>
    <source>
        <strain evidence="2 3">DSM 46740</strain>
    </source>
</reference>
<keyword evidence="3" id="KW-1185">Reference proteome</keyword>
<proteinExistence type="predicted"/>
<accession>A0ABT9QDT5</accession>
<evidence type="ECO:0000256" key="1">
    <source>
        <dbReference type="SAM" id="MobiDB-lite"/>
    </source>
</evidence>
<evidence type="ECO:0000313" key="3">
    <source>
        <dbReference type="Proteomes" id="UP001225356"/>
    </source>
</evidence>
<protein>
    <submittedName>
        <fullName evidence="2">Uncharacterized protein</fullName>
    </submittedName>
</protein>